<dbReference type="CDD" id="cd08207">
    <property type="entry name" value="RLP_NonPhot"/>
    <property type="match status" value="1"/>
</dbReference>
<comment type="similarity">
    <text evidence="4">Belongs to the RuBisCO large chain family.</text>
</comment>
<dbReference type="PROSITE" id="PS00157">
    <property type="entry name" value="RUBISCO_LARGE"/>
    <property type="match status" value="1"/>
</dbReference>
<dbReference type="InterPro" id="IPR017443">
    <property type="entry name" value="RuBisCO_lsu_fd_N"/>
</dbReference>
<dbReference type="InterPro" id="IPR036422">
    <property type="entry name" value="RuBisCO_lsu_N_sf"/>
</dbReference>
<dbReference type="SUPFAM" id="SSF54966">
    <property type="entry name" value="RuBisCO, large subunit, small (N-terminal) domain"/>
    <property type="match status" value="1"/>
</dbReference>
<evidence type="ECO:0000259" key="5">
    <source>
        <dbReference type="Pfam" id="PF00016"/>
    </source>
</evidence>
<organism evidence="7 8">
    <name type="scientific">Pelagicoccus albus</name>
    <dbReference type="NCBI Taxonomy" id="415222"/>
    <lineage>
        <taxon>Bacteria</taxon>
        <taxon>Pseudomonadati</taxon>
        <taxon>Verrucomicrobiota</taxon>
        <taxon>Opitutia</taxon>
        <taxon>Puniceicoccales</taxon>
        <taxon>Pelagicoccaceae</taxon>
        <taxon>Pelagicoccus</taxon>
    </lineage>
</organism>
<evidence type="ECO:0000313" key="8">
    <source>
        <dbReference type="Proteomes" id="UP000526501"/>
    </source>
</evidence>
<gene>
    <name evidence="7" type="ORF">H5P27_13495</name>
</gene>
<dbReference type="RefSeq" id="WP_185660925.1">
    <property type="nucleotide sequence ID" value="NZ_CAWPOO010000012.1"/>
</dbReference>
<sequence>MMERIEARYWIETPFPVEKAASAMAGEQSSGTFVKVVGESEELTRRHAARVERIEQLESVAAPSLPVSGALGFVPAEYQRAFVTLSWPIENVGYHLQNVMATVAGNLFELSQFTGLRLLELGLPEAFYKKYVGPRHGVSGTRKLVSVSQRPMIGTIIKPSVGLSPKQTGKRVAELVEAGVDFIKDDELMGDPPHSPFEERVDAVMTVINELAQIQGRKAMYAFNVSGSIDEMLKRHDYVVSRGGTCVMASMNWVGMSGIETLATHSDVPIHGHRNGWGMFYRSPFMGVNYTVMQKIWRMLGVDHLHCNGLRNKFCESDESVVASAKACLDPLSGYGDRALPVISSGQWAGQASDTFESIGSPDLLYVCGGGIVGHPDGLKAGVNSVRSAWEAALQGVPLGEAMSASTDLQRAVEFFAKP</sequence>
<dbReference type="AlphaFoldDB" id="A0A7X1B7G7"/>
<dbReference type="SFLD" id="SFLDG00301">
    <property type="entry name" value="RuBisCO-like_proteins"/>
    <property type="match status" value="1"/>
</dbReference>
<feature type="domain" description="Ribulose bisphosphate carboxylase large subunit ferrodoxin-like N-terminal" evidence="6">
    <location>
        <begin position="15"/>
        <end position="127"/>
    </location>
</feature>
<comment type="cofactor">
    <cofactor evidence="1">
        <name>Mg(2+)</name>
        <dbReference type="ChEBI" id="CHEBI:18420"/>
    </cofactor>
</comment>
<dbReference type="SFLD" id="SFLDS00014">
    <property type="entry name" value="RuBisCO"/>
    <property type="match status" value="1"/>
</dbReference>
<dbReference type="EMBL" id="JACHVC010000012">
    <property type="protein sequence ID" value="MBC2607062.1"/>
    <property type="molecule type" value="Genomic_DNA"/>
</dbReference>
<keyword evidence="2" id="KW-0479">Metal-binding</keyword>
<name>A0A7X1B7G7_9BACT</name>
<reference evidence="7 8" key="1">
    <citation type="submission" date="2020-07" db="EMBL/GenBank/DDBJ databases">
        <authorList>
            <person name="Feng X."/>
        </authorList>
    </citation>
    <scope>NUCLEOTIDE SEQUENCE [LARGE SCALE GENOMIC DNA]</scope>
    <source>
        <strain evidence="7 8">JCM23202</strain>
    </source>
</reference>
<dbReference type="Gene3D" id="3.30.70.150">
    <property type="entry name" value="RuBisCO large subunit, N-terminal domain"/>
    <property type="match status" value="1"/>
</dbReference>
<dbReference type="InterPro" id="IPR036376">
    <property type="entry name" value="RuBisCO_lsu_C_sf"/>
</dbReference>
<dbReference type="Proteomes" id="UP000526501">
    <property type="component" value="Unassembled WGS sequence"/>
</dbReference>
<dbReference type="InterPro" id="IPR033966">
    <property type="entry name" value="RuBisCO"/>
</dbReference>
<dbReference type="Pfam" id="PF02788">
    <property type="entry name" value="RuBisCO_large_N"/>
    <property type="match status" value="1"/>
</dbReference>
<evidence type="ECO:0000259" key="6">
    <source>
        <dbReference type="Pfam" id="PF02788"/>
    </source>
</evidence>
<dbReference type="Gene3D" id="3.20.20.110">
    <property type="entry name" value="Ribulose bisphosphate carboxylase, large subunit, C-terminal domain"/>
    <property type="match status" value="1"/>
</dbReference>
<dbReference type="GO" id="GO:0015977">
    <property type="term" value="P:carbon fixation"/>
    <property type="evidence" value="ECO:0007669"/>
    <property type="project" value="InterPro"/>
</dbReference>
<comment type="caution">
    <text evidence="7">The sequence shown here is derived from an EMBL/GenBank/DDBJ whole genome shotgun (WGS) entry which is preliminary data.</text>
</comment>
<protein>
    <submittedName>
        <fullName evidence="7">Ribulose-bisphosphate carboxylase large subunit family protein</fullName>
    </submittedName>
</protein>
<evidence type="ECO:0000256" key="3">
    <source>
        <dbReference type="ARBA" id="ARBA00022842"/>
    </source>
</evidence>
<evidence type="ECO:0000256" key="2">
    <source>
        <dbReference type="ARBA" id="ARBA00022723"/>
    </source>
</evidence>
<dbReference type="SUPFAM" id="SSF51649">
    <property type="entry name" value="RuBisCo, C-terminal domain"/>
    <property type="match status" value="1"/>
</dbReference>
<dbReference type="GO" id="GO:0000287">
    <property type="term" value="F:magnesium ion binding"/>
    <property type="evidence" value="ECO:0007669"/>
    <property type="project" value="InterPro"/>
</dbReference>
<dbReference type="Pfam" id="PF00016">
    <property type="entry name" value="RuBisCO_large"/>
    <property type="match status" value="1"/>
</dbReference>
<dbReference type="PANTHER" id="PTHR42704:SF17">
    <property type="entry name" value="RIBULOSE BISPHOSPHATE CARBOXYLASE LARGE CHAIN"/>
    <property type="match status" value="1"/>
</dbReference>
<evidence type="ECO:0000313" key="7">
    <source>
        <dbReference type="EMBL" id="MBC2607062.1"/>
    </source>
</evidence>
<dbReference type="PANTHER" id="PTHR42704">
    <property type="entry name" value="RIBULOSE BISPHOSPHATE CARBOXYLASE"/>
    <property type="match status" value="1"/>
</dbReference>
<keyword evidence="8" id="KW-1185">Reference proteome</keyword>
<dbReference type="InterPro" id="IPR000685">
    <property type="entry name" value="RuBisCO_lsu_C"/>
</dbReference>
<keyword evidence="3" id="KW-0460">Magnesium</keyword>
<feature type="domain" description="Ribulose bisphosphate carboxylase large subunit C-terminal" evidence="5">
    <location>
        <begin position="137"/>
        <end position="416"/>
    </location>
</feature>
<proteinExistence type="inferred from homology"/>
<dbReference type="GO" id="GO:0016984">
    <property type="term" value="F:ribulose-bisphosphate carboxylase activity"/>
    <property type="evidence" value="ECO:0007669"/>
    <property type="project" value="InterPro"/>
</dbReference>
<evidence type="ECO:0000256" key="1">
    <source>
        <dbReference type="ARBA" id="ARBA00001946"/>
    </source>
</evidence>
<accession>A0A7X1B7G7</accession>
<dbReference type="InterPro" id="IPR020878">
    <property type="entry name" value="RuBisCo_large_chain_AS"/>
</dbReference>
<evidence type="ECO:0000256" key="4">
    <source>
        <dbReference type="RuleBase" id="RU003834"/>
    </source>
</evidence>